<evidence type="ECO:0000259" key="1">
    <source>
        <dbReference type="Pfam" id="PF08241"/>
    </source>
</evidence>
<name>A0A9D1PBR5_9FIRM</name>
<dbReference type="InterPro" id="IPR013216">
    <property type="entry name" value="Methyltransf_11"/>
</dbReference>
<keyword evidence="2" id="KW-0489">Methyltransferase</keyword>
<protein>
    <submittedName>
        <fullName evidence="2">Class I SAM-dependent methyltransferase</fullName>
    </submittedName>
</protein>
<feature type="domain" description="Methyltransferase type 11" evidence="1">
    <location>
        <begin position="28"/>
        <end position="108"/>
    </location>
</feature>
<dbReference type="InterPro" id="IPR029063">
    <property type="entry name" value="SAM-dependent_MTases_sf"/>
</dbReference>
<dbReference type="AlphaFoldDB" id="A0A9D1PBR5"/>
<dbReference type="Proteomes" id="UP000886814">
    <property type="component" value="Unassembled WGS sequence"/>
</dbReference>
<evidence type="ECO:0000313" key="2">
    <source>
        <dbReference type="EMBL" id="HIV38332.1"/>
    </source>
</evidence>
<dbReference type="Pfam" id="PF08241">
    <property type="entry name" value="Methyltransf_11"/>
    <property type="match status" value="1"/>
</dbReference>
<comment type="caution">
    <text evidence="2">The sequence shown here is derived from an EMBL/GenBank/DDBJ whole genome shotgun (WGS) entry which is preliminary data.</text>
</comment>
<proteinExistence type="predicted"/>
<dbReference type="Gene3D" id="3.40.50.150">
    <property type="entry name" value="Vaccinia Virus protein VP39"/>
    <property type="match status" value="1"/>
</dbReference>
<sequence>MIGLHPGGKEMTVRLLDLSGICPPAGILELGAGGGDTAGYLKSLGFEVKAIDLNPAGPDVEPGDMRKLDFAEESFDCCLAECSISGCGGGGAALREAFRVLKQGGCLLVSDVFFHKKNAPCLSMEKPLTWNCWKDGFEEAGFRLEEARDETGAWREFFLESLWNGNAEESCVDFFREAGRAGCGYFLACLRKGEKNGFI</sequence>
<dbReference type="GO" id="GO:0032259">
    <property type="term" value="P:methylation"/>
    <property type="evidence" value="ECO:0007669"/>
    <property type="project" value="UniProtKB-KW"/>
</dbReference>
<dbReference type="EMBL" id="DXIQ01000028">
    <property type="protein sequence ID" value="HIV38332.1"/>
    <property type="molecule type" value="Genomic_DNA"/>
</dbReference>
<organism evidence="2 3">
    <name type="scientific">Candidatus Blautia stercorigallinarum</name>
    <dbReference type="NCBI Taxonomy" id="2838501"/>
    <lineage>
        <taxon>Bacteria</taxon>
        <taxon>Bacillati</taxon>
        <taxon>Bacillota</taxon>
        <taxon>Clostridia</taxon>
        <taxon>Lachnospirales</taxon>
        <taxon>Lachnospiraceae</taxon>
        <taxon>Blautia</taxon>
    </lineage>
</organism>
<dbReference type="SUPFAM" id="SSF53335">
    <property type="entry name" value="S-adenosyl-L-methionine-dependent methyltransferases"/>
    <property type="match status" value="1"/>
</dbReference>
<keyword evidence="2" id="KW-0808">Transferase</keyword>
<dbReference type="CDD" id="cd02440">
    <property type="entry name" value="AdoMet_MTases"/>
    <property type="match status" value="1"/>
</dbReference>
<accession>A0A9D1PBR5</accession>
<reference evidence="2" key="1">
    <citation type="journal article" date="2021" name="PeerJ">
        <title>Extensive microbial diversity within the chicken gut microbiome revealed by metagenomics and culture.</title>
        <authorList>
            <person name="Gilroy R."/>
            <person name="Ravi A."/>
            <person name="Getino M."/>
            <person name="Pursley I."/>
            <person name="Horton D.L."/>
            <person name="Alikhan N.F."/>
            <person name="Baker D."/>
            <person name="Gharbi K."/>
            <person name="Hall N."/>
            <person name="Watson M."/>
            <person name="Adriaenssens E.M."/>
            <person name="Foster-Nyarko E."/>
            <person name="Jarju S."/>
            <person name="Secka A."/>
            <person name="Antonio M."/>
            <person name="Oren A."/>
            <person name="Chaudhuri R.R."/>
            <person name="La Ragione R."/>
            <person name="Hildebrand F."/>
            <person name="Pallen M.J."/>
        </authorList>
    </citation>
    <scope>NUCLEOTIDE SEQUENCE</scope>
    <source>
        <strain evidence="2">CHK195-9823</strain>
    </source>
</reference>
<gene>
    <name evidence="2" type="ORF">H9747_04935</name>
</gene>
<evidence type="ECO:0000313" key="3">
    <source>
        <dbReference type="Proteomes" id="UP000886814"/>
    </source>
</evidence>
<reference evidence="2" key="2">
    <citation type="submission" date="2021-04" db="EMBL/GenBank/DDBJ databases">
        <authorList>
            <person name="Gilroy R."/>
        </authorList>
    </citation>
    <scope>NUCLEOTIDE SEQUENCE</scope>
    <source>
        <strain evidence="2">CHK195-9823</strain>
    </source>
</reference>
<dbReference type="GO" id="GO:0008757">
    <property type="term" value="F:S-adenosylmethionine-dependent methyltransferase activity"/>
    <property type="evidence" value="ECO:0007669"/>
    <property type="project" value="InterPro"/>
</dbReference>